<reference evidence="21 22" key="1">
    <citation type="submission" date="2018-08" db="EMBL/GenBank/DDBJ databases">
        <title>Sequencing the genomes of 1000 actinobacteria strains.</title>
        <authorList>
            <person name="Klenk H.-P."/>
        </authorList>
    </citation>
    <scope>NUCLEOTIDE SEQUENCE [LARGE SCALE GENOMIC DNA]</scope>
    <source>
        <strain evidence="21 22">DSM 22967</strain>
    </source>
</reference>
<evidence type="ECO:0000256" key="6">
    <source>
        <dbReference type="ARBA" id="ARBA00012487"/>
    </source>
</evidence>
<feature type="region of interest" description="Disordered" evidence="19">
    <location>
        <begin position="1"/>
        <end position="49"/>
    </location>
</feature>
<keyword evidence="11 18" id="KW-0812">Transmembrane</keyword>
<dbReference type="Pfam" id="PF01148">
    <property type="entry name" value="CTP_transf_1"/>
    <property type="match status" value="1"/>
</dbReference>
<dbReference type="EMBL" id="QTUA01000001">
    <property type="protein sequence ID" value="REF30684.1"/>
    <property type="molecule type" value="Genomic_DNA"/>
</dbReference>
<dbReference type="AlphaFoldDB" id="A0A3D9UXI2"/>
<evidence type="ECO:0000256" key="14">
    <source>
        <dbReference type="ARBA" id="ARBA00023098"/>
    </source>
</evidence>
<keyword evidence="9" id="KW-0444">Lipid biosynthesis</keyword>
<keyword evidence="10 18" id="KW-0808">Transferase</keyword>
<keyword evidence="15 20" id="KW-0472">Membrane</keyword>
<dbReference type="GO" id="GO:0005886">
    <property type="term" value="C:plasma membrane"/>
    <property type="evidence" value="ECO:0007669"/>
    <property type="project" value="UniProtKB-SubCell"/>
</dbReference>
<evidence type="ECO:0000256" key="9">
    <source>
        <dbReference type="ARBA" id="ARBA00022516"/>
    </source>
</evidence>
<dbReference type="GO" id="GO:0004605">
    <property type="term" value="F:phosphatidate cytidylyltransferase activity"/>
    <property type="evidence" value="ECO:0007669"/>
    <property type="project" value="UniProtKB-EC"/>
</dbReference>
<keyword evidence="14" id="KW-0443">Lipid metabolism</keyword>
<dbReference type="EC" id="2.7.7.41" evidence="6 18"/>
<evidence type="ECO:0000256" key="3">
    <source>
        <dbReference type="ARBA" id="ARBA00005119"/>
    </source>
</evidence>
<evidence type="ECO:0000256" key="8">
    <source>
        <dbReference type="ARBA" id="ARBA00022475"/>
    </source>
</evidence>
<feature type="transmembrane region" description="Helical" evidence="20">
    <location>
        <begin position="159"/>
        <end position="179"/>
    </location>
</feature>
<organism evidence="21 22">
    <name type="scientific">Calidifontibacter indicus</name>
    <dbReference type="NCBI Taxonomy" id="419650"/>
    <lineage>
        <taxon>Bacteria</taxon>
        <taxon>Bacillati</taxon>
        <taxon>Actinomycetota</taxon>
        <taxon>Actinomycetes</taxon>
        <taxon>Micrococcales</taxon>
        <taxon>Dermacoccaceae</taxon>
        <taxon>Calidifontibacter</taxon>
    </lineage>
</organism>
<evidence type="ECO:0000313" key="22">
    <source>
        <dbReference type="Proteomes" id="UP000256253"/>
    </source>
</evidence>
<dbReference type="UniPathway" id="UPA00557">
    <property type="reaction ID" value="UER00614"/>
</dbReference>
<evidence type="ECO:0000256" key="15">
    <source>
        <dbReference type="ARBA" id="ARBA00023136"/>
    </source>
</evidence>
<comment type="pathway">
    <text evidence="3 18">Phospholipid metabolism; CDP-diacylglycerol biosynthesis; CDP-diacylglycerol from sn-glycerol 3-phosphate: step 3/3.</text>
</comment>
<keyword evidence="8" id="KW-1003">Cell membrane</keyword>
<keyword evidence="17" id="KW-1208">Phospholipid metabolism</keyword>
<protein>
    <recommendedName>
        <fullName evidence="7 18">Phosphatidate cytidylyltransferase</fullName>
        <ecNumber evidence="6 18">2.7.7.41</ecNumber>
    </recommendedName>
</protein>
<sequence>MSEPVDTGAPQPDPAAATAVTPEATRRSTRGSTRAGGGAPATAPHNPTPRAGRNLYAAVGVGVFLGAVVLASLFIRKEAFVVVATVAAVVATWELLRAMAEGDIHPPVVPTFVGAAVIPPVAYAFGPEALASAVALTFVAILVWRSIGSTRDAARDIAGGFFTTLYVPSLVSFAILLVSPDDGPSRIVVFILTTICSDIGGYAVGVLFGKHPMAPTVSPKKSWEGFAGSVVSCVLAGSLAVHFLLDGRWWVGALMGCCVVVAATIGDLCESMIKRDLGIKDMSNLIPGHGGLMDRLDSLVIAAPVTWAILTPFVAVH</sequence>
<evidence type="ECO:0000256" key="1">
    <source>
        <dbReference type="ARBA" id="ARBA00001698"/>
    </source>
</evidence>
<comment type="catalytic activity">
    <reaction evidence="1 18">
        <text>a 1,2-diacyl-sn-glycero-3-phosphate + CTP + H(+) = a CDP-1,2-diacyl-sn-glycerol + diphosphate</text>
        <dbReference type="Rhea" id="RHEA:16229"/>
        <dbReference type="ChEBI" id="CHEBI:15378"/>
        <dbReference type="ChEBI" id="CHEBI:33019"/>
        <dbReference type="ChEBI" id="CHEBI:37563"/>
        <dbReference type="ChEBI" id="CHEBI:58332"/>
        <dbReference type="ChEBI" id="CHEBI:58608"/>
        <dbReference type="EC" id="2.7.7.41"/>
    </reaction>
</comment>
<dbReference type="OrthoDB" id="9799199at2"/>
<evidence type="ECO:0000256" key="18">
    <source>
        <dbReference type="RuleBase" id="RU003938"/>
    </source>
</evidence>
<accession>A0A3D9UXI2</accession>
<feature type="compositionally biased region" description="Low complexity" evidence="19">
    <location>
        <begin position="40"/>
        <end position="49"/>
    </location>
</feature>
<comment type="subcellular location">
    <subcellularLocation>
        <location evidence="2">Cell membrane</location>
        <topology evidence="2">Multi-pass membrane protein</topology>
    </subcellularLocation>
</comment>
<evidence type="ECO:0000256" key="16">
    <source>
        <dbReference type="ARBA" id="ARBA00023209"/>
    </source>
</evidence>
<comment type="caution">
    <text evidence="21">The sequence shown here is derived from an EMBL/GenBank/DDBJ whole genome shotgun (WGS) entry which is preliminary data.</text>
</comment>
<dbReference type="PANTHER" id="PTHR46382">
    <property type="entry name" value="PHOSPHATIDATE CYTIDYLYLTRANSFERASE"/>
    <property type="match status" value="1"/>
</dbReference>
<evidence type="ECO:0000256" key="19">
    <source>
        <dbReference type="SAM" id="MobiDB-lite"/>
    </source>
</evidence>
<evidence type="ECO:0000256" key="20">
    <source>
        <dbReference type="SAM" id="Phobius"/>
    </source>
</evidence>
<feature type="transmembrane region" description="Helical" evidence="20">
    <location>
        <begin position="79"/>
        <end position="96"/>
    </location>
</feature>
<dbReference type="Proteomes" id="UP000256253">
    <property type="component" value="Unassembled WGS sequence"/>
</dbReference>
<keyword evidence="13 20" id="KW-1133">Transmembrane helix</keyword>
<dbReference type="GO" id="GO:0016024">
    <property type="term" value="P:CDP-diacylglycerol biosynthetic process"/>
    <property type="evidence" value="ECO:0007669"/>
    <property type="project" value="UniProtKB-UniPathway"/>
</dbReference>
<evidence type="ECO:0000313" key="21">
    <source>
        <dbReference type="EMBL" id="REF30684.1"/>
    </source>
</evidence>
<evidence type="ECO:0000256" key="5">
    <source>
        <dbReference type="ARBA" id="ARBA00010185"/>
    </source>
</evidence>
<comment type="similarity">
    <text evidence="5 18">Belongs to the CDS family.</text>
</comment>
<evidence type="ECO:0000256" key="17">
    <source>
        <dbReference type="ARBA" id="ARBA00023264"/>
    </source>
</evidence>
<gene>
    <name evidence="21" type="ORF">DFJ65_1699</name>
</gene>
<evidence type="ECO:0000256" key="4">
    <source>
        <dbReference type="ARBA" id="ARBA00005189"/>
    </source>
</evidence>
<evidence type="ECO:0000256" key="11">
    <source>
        <dbReference type="ARBA" id="ARBA00022692"/>
    </source>
</evidence>
<comment type="pathway">
    <text evidence="4">Lipid metabolism.</text>
</comment>
<keyword evidence="22" id="KW-1185">Reference proteome</keyword>
<feature type="compositionally biased region" description="Low complexity" evidence="19">
    <location>
        <begin position="7"/>
        <end position="23"/>
    </location>
</feature>
<feature type="transmembrane region" description="Helical" evidence="20">
    <location>
        <begin position="225"/>
        <end position="243"/>
    </location>
</feature>
<dbReference type="PANTHER" id="PTHR46382:SF1">
    <property type="entry name" value="PHOSPHATIDATE CYTIDYLYLTRANSFERASE"/>
    <property type="match status" value="1"/>
</dbReference>
<dbReference type="PROSITE" id="PS01315">
    <property type="entry name" value="CDS"/>
    <property type="match status" value="1"/>
</dbReference>
<evidence type="ECO:0000256" key="2">
    <source>
        <dbReference type="ARBA" id="ARBA00004651"/>
    </source>
</evidence>
<evidence type="ECO:0000256" key="12">
    <source>
        <dbReference type="ARBA" id="ARBA00022695"/>
    </source>
</evidence>
<feature type="transmembrane region" description="Helical" evidence="20">
    <location>
        <begin position="131"/>
        <end position="147"/>
    </location>
</feature>
<evidence type="ECO:0000256" key="13">
    <source>
        <dbReference type="ARBA" id="ARBA00022989"/>
    </source>
</evidence>
<feature type="transmembrane region" description="Helical" evidence="20">
    <location>
        <begin position="249"/>
        <end position="269"/>
    </location>
</feature>
<evidence type="ECO:0000256" key="10">
    <source>
        <dbReference type="ARBA" id="ARBA00022679"/>
    </source>
</evidence>
<dbReference type="RefSeq" id="WP_115922638.1">
    <property type="nucleotide sequence ID" value="NZ_QTUA01000001.1"/>
</dbReference>
<evidence type="ECO:0000256" key="7">
    <source>
        <dbReference type="ARBA" id="ARBA00019373"/>
    </source>
</evidence>
<proteinExistence type="inferred from homology"/>
<keyword evidence="12 18" id="KW-0548">Nucleotidyltransferase</keyword>
<keyword evidence="16" id="KW-0594">Phospholipid biosynthesis</keyword>
<feature type="transmembrane region" description="Helical" evidence="20">
    <location>
        <begin position="55"/>
        <end position="73"/>
    </location>
</feature>
<dbReference type="InterPro" id="IPR000374">
    <property type="entry name" value="PC_trans"/>
</dbReference>
<feature type="transmembrane region" description="Helical" evidence="20">
    <location>
        <begin position="185"/>
        <end position="204"/>
    </location>
</feature>
<name>A0A3D9UXI2_9MICO</name>